<evidence type="ECO:0000256" key="2">
    <source>
        <dbReference type="ARBA" id="ARBA00022723"/>
    </source>
</evidence>
<keyword evidence="4 11" id="KW-0863">Zinc-finger</keyword>
<feature type="binding site" evidence="11">
    <location>
        <position position="195"/>
    </location>
    <ligand>
        <name>Zn(2+)</name>
        <dbReference type="ChEBI" id="CHEBI:29105"/>
        <label>1</label>
    </ligand>
</feature>
<dbReference type="FunFam" id="2.10.230.10:FF:000002">
    <property type="entry name" value="Molecular chaperone DnaJ"/>
    <property type="match status" value="1"/>
</dbReference>
<dbReference type="InterPro" id="IPR008971">
    <property type="entry name" value="HSP40/DnaJ_pept-bd"/>
</dbReference>
<organism evidence="15 16">
    <name type="scientific">Deferribacter desulfuricans (strain DSM 14783 / JCM 11476 / NBRC 101012 / SSM1)</name>
    <dbReference type="NCBI Taxonomy" id="639282"/>
    <lineage>
        <taxon>Bacteria</taxon>
        <taxon>Pseudomonadati</taxon>
        <taxon>Deferribacterota</taxon>
        <taxon>Deferribacteres</taxon>
        <taxon>Deferribacterales</taxon>
        <taxon>Deferribacteraceae</taxon>
        <taxon>Deferribacter</taxon>
    </lineage>
</organism>
<dbReference type="CDD" id="cd10747">
    <property type="entry name" value="DnaJ_C"/>
    <property type="match status" value="1"/>
</dbReference>
<keyword evidence="1 11" id="KW-0235">DNA replication</keyword>
<accession>D3PA21</accession>
<dbReference type="GO" id="GO:0008270">
    <property type="term" value="F:zinc ion binding"/>
    <property type="evidence" value="ECO:0007669"/>
    <property type="project" value="UniProtKB-UniRule"/>
</dbReference>
<evidence type="ECO:0000256" key="7">
    <source>
        <dbReference type="ARBA" id="ARBA00023186"/>
    </source>
</evidence>
<evidence type="ECO:0000256" key="8">
    <source>
        <dbReference type="ARBA" id="ARBA00053423"/>
    </source>
</evidence>
<feature type="binding site" evidence="11">
    <location>
        <position position="198"/>
    </location>
    <ligand>
        <name>Zn(2+)</name>
        <dbReference type="ChEBI" id="CHEBI:29105"/>
        <label>1</label>
    </ligand>
</feature>
<dbReference type="STRING" id="639282.DEFDS_2113"/>
<dbReference type="FunFam" id="1.10.287.110:FF:000034">
    <property type="entry name" value="Chaperone protein DnaJ"/>
    <property type="match status" value="1"/>
</dbReference>
<dbReference type="CDD" id="cd06257">
    <property type="entry name" value="DnaJ"/>
    <property type="match status" value="1"/>
</dbReference>
<keyword evidence="5 11" id="KW-0862">Zinc</keyword>
<dbReference type="Proteomes" id="UP000001520">
    <property type="component" value="Chromosome"/>
</dbReference>
<dbReference type="InterPro" id="IPR018253">
    <property type="entry name" value="DnaJ_domain_CS"/>
</dbReference>
<dbReference type="SMART" id="SM00271">
    <property type="entry name" value="DnaJ"/>
    <property type="match status" value="1"/>
</dbReference>
<dbReference type="Gene3D" id="1.10.287.110">
    <property type="entry name" value="DnaJ domain"/>
    <property type="match status" value="1"/>
</dbReference>
<dbReference type="SUPFAM" id="SSF49493">
    <property type="entry name" value="HSP40/DnaJ peptide-binding domain"/>
    <property type="match status" value="2"/>
</dbReference>
<gene>
    <name evidence="11" type="primary">dnaJ</name>
    <name evidence="15" type="ordered locus">DEFDS_2113</name>
</gene>
<dbReference type="GO" id="GO:0005737">
    <property type="term" value="C:cytoplasm"/>
    <property type="evidence" value="ECO:0007669"/>
    <property type="project" value="UniProtKB-SubCell"/>
</dbReference>
<dbReference type="eggNOG" id="COG0484">
    <property type="taxonomic scope" value="Bacteria"/>
</dbReference>
<dbReference type="NCBIfam" id="TIGR02349">
    <property type="entry name" value="DnaJ_bact"/>
    <property type="match status" value="1"/>
</dbReference>
<feature type="zinc finger region" description="CR-type" evidence="12">
    <location>
        <begin position="130"/>
        <end position="207"/>
    </location>
</feature>
<evidence type="ECO:0000256" key="5">
    <source>
        <dbReference type="ARBA" id="ARBA00022833"/>
    </source>
</evidence>
<dbReference type="SUPFAM" id="SSF46565">
    <property type="entry name" value="Chaperone J-domain"/>
    <property type="match status" value="1"/>
</dbReference>
<dbReference type="CDD" id="cd10719">
    <property type="entry name" value="DnaJ_zf"/>
    <property type="match status" value="1"/>
</dbReference>
<dbReference type="PROSITE" id="PS50076">
    <property type="entry name" value="DNAJ_2"/>
    <property type="match status" value="1"/>
</dbReference>
<evidence type="ECO:0000256" key="3">
    <source>
        <dbReference type="ARBA" id="ARBA00022737"/>
    </source>
</evidence>
<dbReference type="Gene3D" id="2.60.260.20">
    <property type="entry name" value="Urease metallochaperone UreE, N-terminal domain"/>
    <property type="match status" value="2"/>
</dbReference>
<dbReference type="InterPro" id="IPR036869">
    <property type="entry name" value="J_dom_sf"/>
</dbReference>
<dbReference type="Pfam" id="PF01556">
    <property type="entry name" value="DnaJ_C"/>
    <property type="match status" value="1"/>
</dbReference>
<dbReference type="GO" id="GO:0031072">
    <property type="term" value="F:heat shock protein binding"/>
    <property type="evidence" value="ECO:0007669"/>
    <property type="project" value="InterPro"/>
</dbReference>
<dbReference type="Pfam" id="PF00226">
    <property type="entry name" value="DnaJ"/>
    <property type="match status" value="1"/>
</dbReference>
<dbReference type="Pfam" id="PF00684">
    <property type="entry name" value="DnaJ_CXXCXGXG"/>
    <property type="match status" value="1"/>
</dbReference>
<dbReference type="InterPro" id="IPR012724">
    <property type="entry name" value="DnaJ"/>
</dbReference>
<dbReference type="AlphaFoldDB" id="D3PA21"/>
<evidence type="ECO:0000256" key="11">
    <source>
        <dbReference type="HAMAP-Rule" id="MF_01152"/>
    </source>
</evidence>
<dbReference type="FunFam" id="2.60.260.20:FF:000005">
    <property type="entry name" value="Chaperone protein dnaJ 1, mitochondrial"/>
    <property type="match status" value="1"/>
</dbReference>
<dbReference type="PANTHER" id="PTHR43096">
    <property type="entry name" value="DNAJ HOMOLOG 1, MITOCHONDRIAL-RELATED"/>
    <property type="match status" value="1"/>
</dbReference>
<dbReference type="Gene3D" id="2.10.230.10">
    <property type="entry name" value="Heat shock protein DnaJ, cysteine-rich domain"/>
    <property type="match status" value="1"/>
</dbReference>
<dbReference type="PROSITE" id="PS51188">
    <property type="entry name" value="ZF_CR"/>
    <property type="match status" value="1"/>
</dbReference>
<feature type="repeat" description="CXXCXGXG motif" evidence="11">
    <location>
        <begin position="195"/>
        <end position="202"/>
    </location>
</feature>
<name>D3PA21_DEFDS</name>
<keyword evidence="3 11" id="KW-0677">Repeat</keyword>
<dbReference type="GO" id="GO:0042026">
    <property type="term" value="P:protein refolding"/>
    <property type="evidence" value="ECO:0007669"/>
    <property type="project" value="TreeGrafter"/>
</dbReference>
<dbReference type="PROSITE" id="PS00636">
    <property type="entry name" value="DNAJ_1"/>
    <property type="match status" value="1"/>
</dbReference>
<feature type="binding site" evidence="11">
    <location>
        <position position="146"/>
    </location>
    <ligand>
        <name>Zn(2+)</name>
        <dbReference type="ChEBI" id="CHEBI:29105"/>
        <label>1</label>
    </ligand>
</feature>
<dbReference type="GO" id="GO:0009408">
    <property type="term" value="P:response to heat"/>
    <property type="evidence" value="ECO:0007669"/>
    <property type="project" value="InterPro"/>
</dbReference>
<keyword evidence="7 11" id="KW-0143">Chaperone</keyword>
<comment type="cofactor">
    <cofactor evidence="11">
        <name>Zn(2+)</name>
        <dbReference type="ChEBI" id="CHEBI:29105"/>
    </cofactor>
    <text evidence="11">Binds 2 Zn(2+) ions per monomer.</text>
</comment>
<evidence type="ECO:0000256" key="1">
    <source>
        <dbReference type="ARBA" id="ARBA00022705"/>
    </source>
</evidence>
<comment type="subunit">
    <text evidence="11">Homodimer.</text>
</comment>
<dbReference type="GO" id="GO:0005524">
    <property type="term" value="F:ATP binding"/>
    <property type="evidence" value="ECO:0007669"/>
    <property type="project" value="InterPro"/>
</dbReference>
<evidence type="ECO:0000259" key="14">
    <source>
        <dbReference type="PROSITE" id="PS51188"/>
    </source>
</evidence>
<feature type="binding site" evidence="11">
    <location>
        <position position="159"/>
    </location>
    <ligand>
        <name>Zn(2+)</name>
        <dbReference type="ChEBI" id="CHEBI:29105"/>
        <label>2</label>
    </ligand>
</feature>
<evidence type="ECO:0000256" key="9">
    <source>
        <dbReference type="ARBA" id="ARBA00061004"/>
    </source>
</evidence>
<dbReference type="RefSeq" id="WP_013008806.1">
    <property type="nucleotide sequence ID" value="NC_013939.1"/>
</dbReference>
<dbReference type="GO" id="GO:0006260">
    <property type="term" value="P:DNA replication"/>
    <property type="evidence" value="ECO:0007669"/>
    <property type="project" value="UniProtKB-KW"/>
</dbReference>
<dbReference type="KEGG" id="ddf:DEFDS_2113"/>
<reference evidence="15 16" key="1">
    <citation type="journal article" date="2010" name="DNA Res.">
        <title>Bacterial lifestyle in a deep-sea hydrothermal vent chimney revealed by the genome sequence of the thermophilic bacterium Deferribacter desulfuricans SSM1.</title>
        <authorList>
            <person name="Takaki Y."/>
            <person name="Shimamura S."/>
            <person name="Nakagawa S."/>
            <person name="Fukuhara Y."/>
            <person name="Horikawa H."/>
            <person name="Ankai A."/>
            <person name="Harada T."/>
            <person name="Hosoyama A."/>
            <person name="Oguchi A."/>
            <person name="Fukui S."/>
            <person name="Fujita N."/>
            <person name="Takami H."/>
            <person name="Takai K."/>
        </authorList>
    </citation>
    <scope>NUCLEOTIDE SEQUENCE [LARGE SCALE GENOMIC DNA]</scope>
    <source>
        <strain evidence="16">DSM 14783 / JCM 11476 / NBRC 101012 / SSM1</strain>
    </source>
</reference>
<feature type="binding site" evidence="11">
    <location>
        <position position="143"/>
    </location>
    <ligand>
        <name>Zn(2+)</name>
        <dbReference type="ChEBI" id="CHEBI:29105"/>
        <label>1</label>
    </ligand>
</feature>
<comment type="subcellular location">
    <subcellularLocation>
        <location evidence="11">Cytoplasm</location>
    </subcellularLocation>
</comment>
<protein>
    <recommendedName>
        <fullName evidence="10 11">Chaperone protein DnaJ</fullName>
    </recommendedName>
</protein>
<dbReference type="GO" id="GO:0051082">
    <property type="term" value="F:unfolded protein binding"/>
    <property type="evidence" value="ECO:0007669"/>
    <property type="project" value="UniProtKB-UniRule"/>
</dbReference>
<evidence type="ECO:0000256" key="4">
    <source>
        <dbReference type="ARBA" id="ARBA00022771"/>
    </source>
</evidence>
<dbReference type="InterPro" id="IPR001305">
    <property type="entry name" value="HSP_DnaJ_Cys-rich_dom"/>
</dbReference>
<keyword evidence="2 11" id="KW-0479">Metal-binding</keyword>
<sequence>MAKDYYELLGVNRNATEIEIKKAYRKLALKYHPDRNPGDKEAEEKFREITEAYQVLIDPQKRAQYDQFGRVFDETSSGEDFSSTVFDDFFDDIFEGFFGFSRSGRRRERPTRGSDLEVDIEIEFEEAVFGVSKTIEINKEEVCKRCDGSGAEPGGKVTCPTCHGRGQFVQRQGFFTVSTTCHRCNGTGQVIKEVCKECHGRGIKYTKKSINVKIPPGVDNGMTLRVSGEGNSGRYGGPNGDLFVNINVKPHKYFKRKGNDIYIDIPIPFTDAILGTKITIPTLKGDETVDIKPGTQPGDTIVLKGYGIPEIKGYGVGNMYVNLRVVLPKKLTKEEKKLLTEFKKVSKNNFMKEDKKLWDKFKSFFKL</sequence>
<dbReference type="OrthoDB" id="9779889at2"/>
<feature type="binding site" evidence="11">
    <location>
        <position position="181"/>
    </location>
    <ligand>
        <name>Zn(2+)</name>
        <dbReference type="ChEBI" id="CHEBI:29105"/>
        <label>2</label>
    </ligand>
</feature>
<evidence type="ECO:0000256" key="10">
    <source>
        <dbReference type="ARBA" id="ARBA00067609"/>
    </source>
</evidence>
<dbReference type="InterPro" id="IPR001623">
    <property type="entry name" value="DnaJ_domain"/>
</dbReference>
<dbReference type="HOGENOM" id="CLU_017633_0_7_0"/>
<dbReference type="SUPFAM" id="SSF57938">
    <property type="entry name" value="DnaJ/Hsp40 cysteine-rich domain"/>
    <property type="match status" value="1"/>
</dbReference>
<feature type="domain" description="J" evidence="13">
    <location>
        <begin position="4"/>
        <end position="69"/>
    </location>
</feature>
<feature type="repeat" description="CXXCXGXG motif" evidence="11">
    <location>
        <begin position="143"/>
        <end position="150"/>
    </location>
</feature>
<feature type="binding site" evidence="11">
    <location>
        <position position="184"/>
    </location>
    <ligand>
        <name>Zn(2+)</name>
        <dbReference type="ChEBI" id="CHEBI:29105"/>
        <label>2</label>
    </ligand>
</feature>
<dbReference type="InterPro" id="IPR002939">
    <property type="entry name" value="DnaJ_C"/>
</dbReference>
<dbReference type="PRINTS" id="PR00625">
    <property type="entry name" value="JDOMAIN"/>
</dbReference>
<dbReference type="InterPro" id="IPR036410">
    <property type="entry name" value="HSP_DnaJ_Cys-rich_dom_sf"/>
</dbReference>
<keyword evidence="6 11" id="KW-0346">Stress response</keyword>
<comment type="similarity">
    <text evidence="9 11">Belongs to the DnaJ family.</text>
</comment>
<comment type="domain">
    <text evidence="11">The J domain is necessary and sufficient to stimulate DnaK ATPase activity. Zinc center 1 plays an important role in the autonomous, DnaK-independent chaperone activity of DnaJ. Zinc center 2 is essential for interaction with DnaK and for DnaJ activity.</text>
</comment>
<feature type="repeat" description="CXXCXGXG motif" evidence="11">
    <location>
        <begin position="181"/>
        <end position="188"/>
    </location>
</feature>
<evidence type="ECO:0000259" key="13">
    <source>
        <dbReference type="PROSITE" id="PS50076"/>
    </source>
</evidence>
<keyword evidence="16" id="KW-1185">Reference proteome</keyword>
<feature type="domain" description="CR-type" evidence="14">
    <location>
        <begin position="130"/>
        <end position="207"/>
    </location>
</feature>
<dbReference type="PANTHER" id="PTHR43096:SF52">
    <property type="entry name" value="DNAJ HOMOLOG 1, MITOCHONDRIAL-RELATED"/>
    <property type="match status" value="1"/>
</dbReference>
<comment type="function">
    <text evidence="8 11">Participates actively in the response to hyperosmotic and heat shock by preventing the aggregation of stress-denatured proteins and by disaggregating proteins, also in an autonomous, DnaK-independent fashion. Unfolded proteins bind initially to DnaJ; upon interaction with the DnaJ-bound protein, DnaK hydrolyzes its bound ATP, resulting in the formation of a stable complex. GrpE releases ADP from DnaK; ATP binding to DnaK triggers the release of the substrate protein, thus completing the reaction cycle. Several rounds of ATP-dependent interactions between DnaJ, DnaK and GrpE are required for fully efficient folding. Also involved, together with DnaK and GrpE, in the DNA replication of plasmids through activation of initiation proteins.</text>
</comment>
<keyword evidence="11" id="KW-0963">Cytoplasm</keyword>
<dbReference type="HAMAP" id="MF_01152">
    <property type="entry name" value="DnaJ"/>
    <property type="match status" value="1"/>
</dbReference>
<dbReference type="NCBIfam" id="NF008035">
    <property type="entry name" value="PRK10767.1"/>
    <property type="match status" value="1"/>
</dbReference>
<feature type="repeat" description="CXXCXGXG motif" evidence="11">
    <location>
        <begin position="159"/>
        <end position="166"/>
    </location>
</feature>
<proteinExistence type="inferred from homology"/>
<evidence type="ECO:0000256" key="6">
    <source>
        <dbReference type="ARBA" id="ARBA00023016"/>
    </source>
</evidence>
<feature type="binding site" evidence="11">
    <location>
        <position position="162"/>
    </location>
    <ligand>
        <name>Zn(2+)</name>
        <dbReference type="ChEBI" id="CHEBI:29105"/>
        <label>2</label>
    </ligand>
</feature>
<evidence type="ECO:0000256" key="12">
    <source>
        <dbReference type="PROSITE-ProRule" id="PRU00546"/>
    </source>
</evidence>
<evidence type="ECO:0000313" key="16">
    <source>
        <dbReference type="Proteomes" id="UP000001520"/>
    </source>
</evidence>
<evidence type="ECO:0000313" key="15">
    <source>
        <dbReference type="EMBL" id="BAI81561.1"/>
    </source>
</evidence>
<dbReference type="EMBL" id="AP011529">
    <property type="protein sequence ID" value="BAI81561.1"/>
    <property type="molecule type" value="Genomic_DNA"/>
</dbReference>